<organism evidence="2 3">
    <name type="scientific">Hyaloperonospora arabidopsidis (strain Emoy2)</name>
    <name type="common">Downy mildew agent</name>
    <name type="synonym">Peronospora arabidopsidis</name>
    <dbReference type="NCBI Taxonomy" id="559515"/>
    <lineage>
        <taxon>Eukaryota</taxon>
        <taxon>Sar</taxon>
        <taxon>Stramenopiles</taxon>
        <taxon>Oomycota</taxon>
        <taxon>Peronosporomycetes</taxon>
        <taxon>Peronosporales</taxon>
        <taxon>Peronosporaceae</taxon>
        <taxon>Hyaloperonospora</taxon>
    </lineage>
</organism>
<feature type="compositionally biased region" description="Basic and acidic residues" evidence="1">
    <location>
        <begin position="170"/>
        <end position="190"/>
    </location>
</feature>
<keyword evidence="3" id="KW-1185">Reference proteome</keyword>
<name>M4B7F7_HYAAE</name>
<dbReference type="HOGENOM" id="CLU_1430548_0_0_1"/>
<sequence>MASPSPLCARASRQRRRHQIFPFRRAQASWILLRRTITQATRWYRNVSVLLRANGTSWLGSVNFEISHGQVQQLACYLPRRTTQARGDGWGWSRSVSAQVPMVECDGGSTSRKRRVGTGAQHCAAVIITTTHNQGQDQRRCSPSHPSDGARASEVRDSHGRDAQQGADYTSRDEAATERSRAQDEAAADR</sequence>
<dbReference type="VEuPathDB" id="FungiDB:HpaG802209"/>
<dbReference type="InParanoid" id="M4B7F7"/>
<evidence type="ECO:0000313" key="2">
    <source>
        <dbReference type="EnsemblProtists" id="HpaP802209"/>
    </source>
</evidence>
<accession>M4B7F7</accession>
<dbReference type="EnsemblProtists" id="HpaT802209">
    <property type="protein sequence ID" value="HpaP802209"/>
    <property type="gene ID" value="HpaG802209"/>
</dbReference>
<evidence type="ECO:0000313" key="3">
    <source>
        <dbReference type="Proteomes" id="UP000011713"/>
    </source>
</evidence>
<dbReference type="EMBL" id="JH597778">
    <property type="status" value="NOT_ANNOTATED_CDS"/>
    <property type="molecule type" value="Genomic_DNA"/>
</dbReference>
<feature type="region of interest" description="Disordered" evidence="1">
    <location>
        <begin position="131"/>
        <end position="190"/>
    </location>
</feature>
<dbReference type="Proteomes" id="UP000011713">
    <property type="component" value="Unassembled WGS sequence"/>
</dbReference>
<reference evidence="2" key="2">
    <citation type="submission" date="2015-06" db="UniProtKB">
        <authorList>
            <consortium name="EnsemblProtists"/>
        </authorList>
    </citation>
    <scope>IDENTIFICATION</scope>
    <source>
        <strain evidence="2">Emoy2</strain>
    </source>
</reference>
<evidence type="ECO:0000256" key="1">
    <source>
        <dbReference type="SAM" id="MobiDB-lite"/>
    </source>
</evidence>
<dbReference type="AlphaFoldDB" id="M4B7F7"/>
<protein>
    <submittedName>
        <fullName evidence="2">Uncharacterized protein</fullName>
    </submittedName>
</protein>
<proteinExistence type="predicted"/>
<feature type="compositionally biased region" description="Basic and acidic residues" evidence="1">
    <location>
        <begin position="151"/>
        <end position="162"/>
    </location>
</feature>
<reference evidence="3" key="1">
    <citation type="journal article" date="2010" name="Science">
        <title>Signatures of adaptation to obligate biotrophy in the Hyaloperonospora arabidopsidis genome.</title>
        <authorList>
            <person name="Baxter L."/>
            <person name="Tripathy S."/>
            <person name="Ishaque N."/>
            <person name="Boot N."/>
            <person name="Cabral A."/>
            <person name="Kemen E."/>
            <person name="Thines M."/>
            <person name="Ah-Fong A."/>
            <person name="Anderson R."/>
            <person name="Badejoko W."/>
            <person name="Bittner-Eddy P."/>
            <person name="Boore J.L."/>
            <person name="Chibucos M.C."/>
            <person name="Coates M."/>
            <person name="Dehal P."/>
            <person name="Delehaunty K."/>
            <person name="Dong S."/>
            <person name="Downton P."/>
            <person name="Dumas B."/>
            <person name="Fabro G."/>
            <person name="Fronick C."/>
            <person name="Fuerstenberg S.I."/>
            <person name="Fulton L."/>
            <person name="Gaulin E."/>
            <person name="Govers F."/>
            <person name="Hughes L."/>
            <person name="Humphray S."/>
            <person name="Jiang R.H."/>
            <person name="Judelson H."/>
            <person name="Kamoun S."/>
            <person name="Kyung K."/>
            <person name="Meijer H."/>
            <person name="Minx P."/>
            <person name="Morris P."/>
            <person name="Nelson J."/>
            <person name="Phuntumart V."/>
            <person name="Qutob D."/>
            <person name="Rehmany A."/>
            <person name="Rougon-Cardoso A."/>
            <person name="Ryden P."/>
            <person name="Torto-Alalibo T."/>
            <person name="Studholme D."/>
            <person name="Wang Y."/>
            <person name="Win J."/>
            <person name="Wood J."/>
            <person name="Clifton S.W."/>
            <person name="Rogers J."/>
            <person name="Van den Ackerveken G."/>
            <person name="Jones J.D."/>
            <person name="McDowell J.M."/>
            <person name="Beynon J."/>
            <person name="Tyler B.M."/>
        </authorList>
    </citation>
    <scope>NUCLEOTIDE SEQUENCE [LARGE SCALE GENOMIC DNA]</scope>
    <source>
        <strain evidence="3">Emoy2</strain>
    </source>
</reference>